<dbReference type="Proteomes" id="UP000324222">
    <property type="component" value="Unassembled WGS sequence"/>
</dbReference>
<proteinExistence type="predicted"/>
<dbReference type="AlphaFoldDB" id="A0A5B7GRW1"/>
<protein>
    <submittedName>
        <fullName evidence="1">Uncharacterized protein</fullName>
    </submittedName>
</protein>
<keyword evidence="2" id="KW-1185">Reference proteome</keyword>
<name>A0A5B7GRW1_PORTR</name>
<dbReference type="EMBL" id="VSRR010020009">
    <property type="protein sequence ID" value="MPC62740.1"/>
    <property type="molecule type" value="Genomic_DNA"/>
</dbReference>
<accession>A0A5B7GRW1</accession>
<gene>
    <name evidence="1" type="ORF">E2C01_056831</name>
</gene>
<reference evidence="1 2" key="1">
    <citation type="submission" date="2019-05" db="EMBL/GenBank/DDBJ databases">
        <title>Another draft genome of Portunus trituberculatus and its Hox gene families provides insights of decapod evolution.</title>
        <authorList>
            <person name="Jeong J.-H."/>
            <person name="Song I."/>
            <person name="Kim S."/>
            <person name="Choi T."/>
            <person name="Kim D."/>
            <person name="Ryu S."/>
            <person name="Kim W."/>
        </authorList>
    </citation>
    <scope>NUCLEOTIDE SEQUENCE [LARGE SCALE GENOMIC DNA]</scope>
    <source>
        <tissue evidence="1">Muscle</tissue>
    </source>
</reference>
<evidence type="ECO:0000313" key="2">
    <source>
        <dbReference type="Proteomes" id="UP000324222"/>
    </source>
</evidence>
<organism evidence="1 2">
    <name type="scientific">Portunus trituberculatus</name>
    <name type="common">Swimming crab</name>
    <name type="synonym">Neptunus trituberculatus</name>
    <dbReference type="NCBI Taxonomy" id="210409"/>
    <lineage>
        <taxon>Eukaryota</taxon>
        <taxon>Metazoa</taxon>
        <taxon>Ecdysozoa</taxon>
        <taxon>Arthropoda</taxon>
        <taxon>Crustacea</taxon>
        <taxon>Multicrustacea</taxon>
        <taxon>Malacostraca</taxon>
        <taxon>Eumalacostraca</taxon>
        <taxon>Eucarida</taxon>
        <taxon>Decapoda</taxon>
        <taxon>Pleocyemata</taxon>
        <taxon>Brachyura</taxon>
        <taxon>Eubrachyura</taxon>
        <taxon>Portunoidea</taxon>
        <taxon>Portunidae</taxon>
        <taxon>Portuninae</taxon>
        <taxon>Portunus</taxon>
    </lineage>
</organism>
<comment type="caution">
    <text evidence="1">The sequence shown here is derived from an EMBL/GenBank/DDBJ whole genome shotgun (WGS) entry which is preliminary data.</text>
</comment>
<sequence>MYVSVLLGSVYFFSNHESQSKSLVRNTQNSLYSHTDYT</sequence>
<evidence type="ECO:0000313" key="1">
    <source>
        <dbReference type="EMBL" id="MPC62740.1"/>
    </source>
</evidence>